<keyword evidence="1" id="KW-0812">Transmembrane</keyword>
<accession>A0A0G1HN17</accession>
<proteinExistence type="predicted"/>
<protein>
    <submittedName>
        <fullName evidence="2">ComE-like protein, Metallo beta-lactamase superfamily hydrolase</fullName>
    </submittedName>
</protein>
<dbReference type="SUPFAM" id="SSF56281">
    <property type="entry name" value="Metallo-hydrolase/oxidoreductase"/>
    <property type="match status" value="1"/>
</dbReference>
<reference evidence="2 3" key="1">
    <citation type="journal article" date="2015" name="Nature">
        <title>rRNA introns, odd ribosomes, and small enigmatic genomes across a large radiation of phyla.</title>
        <authorList>
            <person name="Brown C.T."/>
            <person name="Hug L.A."/>
            <person name="Thomas B.C."/>
            <person name="Sharon I."/>
            <person name="Castelle C.J."/>
            <person name="Singh A."/>
            <person name="Wilkins M.J."/>
            <person name="Williams K.H."/>
            <person name="Banfield J.F."/>
        </authorList>
    </citation>
    <scope>NUCLEOTIDE SEQUENCE [LARGE SCALE GENOMIC DNA]</scope>
</reference>
<keyword evidence="2" id="KW-0378">Hydrolase</keyword>
<keyword evidence="1" id="KW-0472">Membrane</keyword>
<evidence type="ECO:0000256" key="1">
    <source>
        <dbReference type="SAM" id="Phobius"/>
    </source>
</evidence>
<dbReference type="InterPro" id="IPR052159">
    <property type="entry name" value="Competence_DNA_uptake"/>
</dbReference>
<dbReference type="EMBL" id="LCIB01000001">
    <property type="protein sequence ID" value="KKT48008.1"/>
    <property type="molecule type" value="Genomic_DNA"/>
</dbReference>
<comment type="caution">
    <text evidence="2">The sequence shown here is derived from an EMBL/GenBank/DDBJ whole genome shotgun (WGS) entry which is preliminary data.</text>
</comment>
<dbReference type="InterPro" id="IPR036866">
    <property type="entry name" value="RibonucZ/Hydroxyglut_hydro"/>
</dbReference>
<dbReference type="GO" id="GO:0016787">
    <property type="term" value="F:hydrolase activity"/>
    <property type="evidence" value="ECO:0007669"/>
    <property type="project" value="UniProtKB-KW"/>
</dbReference>
<dbReference type="Proteomes" id="UP000034063">
    <property type="component" value="Unassembled WGS sequence"/>
</dbReference>
<evidence type="ECO:0000313" key="3">
    <source>
        <dbReference type="Proteomes" id="UP000034063"/>
    </source>
</evidence>
<dbReference type="CDD" id="cd07731">
    <property type="entry name" value="ComA-like_MBL-fold"/>
    <property type="match status" value="1"/>
</dbReference>
<evidence type="ECO:0000313" key="2">
    <source>
        <dbReference type="EMBL" id="KKT48008.1"/>
    </source>
</evidence>
<feature type="transmembrane region" description="Helical" evidence="1">
    <location>
        <begin position="9"/>
        <end position="30"/>
    </location>
</feature>
<dbReference type="PANTHER" id="PTHR30619">
    <property type="entry name" value="DNA INTERNALIZATION/COMPETENCE PROTEIN COMEC/REC2"/>
    <property type="match status" value="1"/>
</dbReference>
<organism evidence="2 3">
    <name type="scientific">Candidatus Gottesmanbacteria bacterium GW2011_GWA2_44_17</name>
    <dbReference type="NCBI Taxonomy" id="1618444"/>
    <lineage>
        <taxon>Bacteria</taxon>
        <taxon>Candidatus Gottesmaniibacteriota</taxon>
    </lineage>
</organism>
<keyword evidence="1" id="KW-1133">Transmembrane helix</keyword>
<gene>
    <name evidence="2" type="ORF">UW37_C0001G0013</name>
</gene>
<dbReference type="InterPro" id="IPR035681">
    <property type="entry name" value="ComA-like_MBL"/>
</dbReference>
<sequence>MESPVTKKTVFLAIIFSLFVSLIIFFNNYFNKRTKIVFCNVGQGDGVYIRIKNKVDVLIDAGPDQKILSCLGKYMPFWDRKIEMAFLSHSNNDHYNGYFFITDRYQIDKFITVDSPIVSKTYKKLLNKISNKSIPLLFKATGDKIKVEDSQFIFYWPPINFTSSNDNDFSSVLLFEENNFRVLFTGDASPFVLGRLSHRSFGKINILKVPHHGSKNGLTKIFLELADPKVAVISVGKNNSYGHPHQKILDMFKARNIKIRRTDEEGDIVFKIN</sequence>
<dbReference type="Gene3D" id="3.60.15.10">
    <property type="entry name" value="Ribonuclease Z/Hydroxyacylglutathione hydrolase-like"/>
    <property type="match status" value="1"/>
</dbReference>
<name>A0A0G1HN17_9BACT</name>
<dbReference type="AlphaFoldDB" id="A0A0G1HN17"/>
<dbReference type="PANTHER" id="PTHR30619:SF1">
    <property type="entry name" value="RECOMBINATION PROTEIN 2"/>
    <property type="match status" value="1"/>
</dbReference>